<feature type="transmembrane region" description="Helical" evidence="6">
    <location>
        <begin position="31"/>
        <end position="54"/>
    </location>
</feature>
<accession>A0A0A2WI03</accession>
<protein>
    <recommendedName>
        <fullName evidence="7">DUF202 domain-containing protein</fullName>
    </recommendedName>
</protein>
<keyword evidence="9" id="KW-1185">Reference proteome</keyword>
<proteinExistence type="predicted"/>
<keyword evidence="4 6" id="KW-1133">Transmembrane helix</keyword>
<name>A0A0A2WI03_9GAMM</name>
<sequence>MSTQPTSNELAASRTGLADLRSHLANERTHLAYLRTCVSLIGFGITLNRFSVFLQQSDKLQAGQSFGALRDTQNVGVGMVLLGIALALWSLYRYKHVNTDIRNASFRSLDRAVVVMTLVFLLIGCVTAAWLFHV</sequence>
<evidence type="ECO:0000256" key="2">
    <source>
        <dbReference type="ARBA" id="ARBA00022475"/>
    </source>
</evidence>
<dbReference type="RefSeq" id="WP_036168474.1">
    <property type="nucleotide sequence ID" value="NZ_JRKJ01000008.1"/>
</dbReference>
<evidence type="ECO:0000256" key="1">
    <source>
        <dbReference type="ARBA" id="ARBA00004651"/>
    </source>
</evidence>
<dbReference type="EMBL" id="JRKJ01000008">
    <property type="protein sequence ID" value="KGQ19438.1"/>
    <property type="molecule type" value="Genomic_DNA"/>
</dbReference>
<feature type="transmembrane region" description="Helical" evidence="6">
    <location>
        <begin position="74"/>
        <end position="92"/>
    </location>
</feature>
<feature type="transmembrane region" description="Helical" evidence="6">
    <location>
        <begin position="112"/>
        <end position="132"/>
    </location>
</feature>
<dbReference type="PATRIC" id="fig|1300345.3.peg.1629"/>
<feature type="domain" description="DUF202" evidence="7">
    <location>
        <begin position="21"/>
        <end position="97"/>
    </location>
</feature>
<dbReference type="Proteomes" id="UP000030518">
    <property type="component" value="Unassembled WGS sequence"/>
</dbReference>
<dbReference type="STRING" id="1300345.LF41_3091"/>
<keyword evidence="2" id="KW-1003">Cell membrane</keyword>
<keyword evidence="3 6" id="KW-0812">Transmembrane</keyword>
<dbReference type="PANTHER" id="PTHR34187">
    <property type="entry name" value="FGR18P"/>
    <property type="match status" value="1"/>
</dbReference>
<evidence type="ECO:0000256" key="3">
    <source>
        <dbReference type="ARBA" id="ARBA00022692"/>
    </source>
</evidence>
<evidence type="ECO:0000256" key="4">
    <source>
        <dbReference type="ARBA" id="ARBA00022989"/>
    </source>
</evidence>
<dbReference type="PANTHER" id="PTHR34187:SF2">
    <property type="entry name" value="DUF202 DOMAIN-CONTAINING PROTEIN"/>
    <property type="match status" value="1"/>
</dbReference>
<evidence type="ECO:0000313" key="8">
    <source>
        <dbReference type="EMBL" id="KGQ19438.1"/>
    </source>
</evidence>
<evidence type="ECO:0000256" key="5">
    <source>
        <dbReference type="ARBA" id="ARBA00023136"/>
    </source>
</evidence>
<gene>
    <name evidence="8" type="ORF">LF41_3091</name>
</gene>
<keyword evidence="5 6" id="KW-0472">Membrane</keyword>
<dbReference type="GO" id="GO:0005886">
    <property type="term" value="C:plasma membrane"/>
    <property type="evidence" value="ECO:0007669"/>
    <property type="project" value="UniProtKB-SubCell"/>
</dbReference>
<evidence type="ECO:0000313" key="9">
    <source>
        <dbReference type="Proteomes" id="UP000030518"/>
    </source>
</evidence>
<dbReference type="AlphaFoldDB" id="A0A0A2WI03"/>
<reference evidence="8 9" key="1">
    <citation type="submission" date="2014-09" db="EMBL/GenBank/DDBJ databases">
        <title>Genome sequences of Lysobacter dokdonensis DS-58.</title>
        <authorList>
            <person name="Kim J.F."/>
            <person name="Kwak M.-J."/>
        </authorList>
    </citation>
    <scope>NUCLEOTIDE SEQUENCE [LARGE SCALE GENOMIC DNA]</scope>
    <source>
        <strain evidence="8 9">DS-58</strain>
    </source>
</reference>
<dbReference type="eggNOG" id="COG2149">
    <property type="taxonomic scope" value="Bacteria"/>
</dbReference>
<dbReference type="Pfam" id="PF02656">
    <property type="entry name" value="DUF202"/>
    <property type="match status" value="1"/>
</dbReference>
<organism evidence="8 9">
    <name type="scientific">Lysobacter dokdonensis DS-58</name>
    <dbReference type="NCBI Taxonomy" id="1300345"/>
    <lineage>
        <taxon>Bacteria</taxon>
        <taxon>Pseudomonadati</taxon>
        <taxon>Pseudomonadota</taxon>
        <taxon>Gammaproteobacteria</taxon>
        <taxon>Lysobacterales</taxon>
        <taxon>Lysobacteraceae</taxon>
        <taxon>Noviluteimonas</taxon>
    </lineage>
</organism>
<dbReference type="InterPro" id="IPR052053">
    <property type="entry name" value="IM_YidH-like"/>
</dbReference>
<dbReference type="OrthoDB" id="582337at2"/>
<comment type="caution">
    <text evidence="8">The sequence shown here is derived from an EMBL/GenBank/DDBJ whole genome shotgun (WGS) entry which is preliminary data.</text>
</comment>
<evidence type="ECO:0000259" key="7">
    <source>
        <dbReference type="Pfam" id="PF02656"/>
    </source>
</evidence>
<comment type="subcellular location">
    <subcellularLocation>
        <location evidence="1">Cell membrane</location>
        <topology evidence="1">Multi-pass membrane protein</topology>
    </subcellularLocation>
</comment>
<dbReference type="InterPro" id="IPR003807">
    <property type="entry name" value="DUF202"/>
</dbReference>
<evidence type="ECO:0000256" key="6">
    <source>
        <dbReference type="SAM" id="Phobius"/>
    </source>
</evidence>